<protein>
    <submittedName>
        <fullName evidence="12">Recombination helicase AddA</fullName>
    </submittedName>
</protein>
<evidence type="ECO:0000259" key="11">
    <source>
        <dbReference type="Pfam" id="PF13361"/>
    </source>
</evidence>
<evidence type="ECO:0000256" key="8">
    <source>
        <dbReference type="ARBA" id="ARBA00023125"/>
    </source>
</evidence>
<accession>K1UST4</accession>
<dbReference type="GO" id="GO:0003677">
    <property type="term" value="F:DNA binding"/>
    <property type="evidence" value="ECO:0007669"/>
    <property type="project" value="UniProtKB-KW"/>
</dbReference>
<dbReference type="GO" id="GO:0033202">
    <property type="term" value="C:DNA helicase complex"/>
    <property type="evidence" value="ECO:0007669"/>
    <property type="project" value="TreeGrafter"/>
</dbReference>
<feature type="non-terminal residue" evidence="12">
    <location>
        <position position="458"/>
    </location>
</feature>
<keyword evidence="5 12" id="KW-0347">Helicase</keyword>
<dbReference type="SUPFAM" id="SSF52980">
    <property type="entry name" value="Restriction endonuclease-like"/>
    <property type="match status" value="1"/>
</dbReference>
<dbReference type="Gene3D" id="3.90.320.10">
    <property type="match status" value="1"/>
</dbReference>
<dbReference type="EMBL" id="AJWY01003694">
    <property type="protein sequence ID" value="EKC74556.1"/>
    <property type="molecule type" value="Genomic_DNA"/>
</dbReference>
<evidence type="ECO:0000259" key="10">
    <source>
        <dbReference type="Pfam" id="PF12705"/>
    </source>
</evidence>
<keyword evidence="9" id="KW-0234">DNA repair</keyword>
<dbReference type="PANTHER" id="PTHR11070:SF48">
    <property type="entry name" value="ATP-DEPENDENT HELICASE_NUCLEASE SUBUNIT A"/>
    <property type="match status" value="1"/>
</dbReference>
<evidence type="ECO:0000313" key="12">
    <source>
        <dbReference type="EMBL" id="EKC74556.1"/>
    </source>
</evidence>
<keyword evidence="1" id="KW-0540">Nuclease</keyword>
<dbReference type="InterPro" id="IPR011335">
    <property type="entry name" value="Restrct_endonuc-II-like"/>
</dbReference>
<dbReference type="InterPro" id="IPR011604">
    <property type="entry name" value="PDDEXK-like_dom_sf"/>
</dbReference>
<dbReference type="GO" id="GO:0000725">
    <property type="term" value="P:recombinational repair"/>
    <property type="evidence" value="ECO:0007669"/>
    <property type="project" value="TreeGrafter"/>
</dbReference>
<dbReference type="Pfam" id="PF13361">
    <property type="entry name" value="UvrD_C"/>
    <property type="match status" value="1"/>
</dbReference>
<evidence type="ECO:0000256" key="9">
    <source>
        <dbReference type="ARBA" id="ARBA00023204"/>
    </source>
</evidence>
<dbReference type="SUPFAM" id="SSF52540">
    <property type="entry name" value="P-loop containing nucleoside triphosphate hydrolases"/>
    <property type="match status" value="1"/>
</dbReference>
<evidence type="ECO:0000256" key="7">
    <source>
        <dbReference type="ARBA" id="ARBA00022840"/>
    </source>
</evidence>
<dbReference type="GO" id="GO:0005829">
    <property type="term" value="C:cytosol"/>
    <property type="evidence" value="ECO:0007669"/>
    <property type="project" value="TreeGrafter"/>
</dbReference>
<sequence>MPDGDTRRLNLLLLLQYAEKYESNSDLGLSGFVRYLTRTRDSKSSIDSSTGVSEYADVVRIMTIHASKGLEFPVVIIAGCGKKMNTSSLTDSLIIDPAAILGAGMKRIVAETGRVFETLQHRACRLSIRDSERAEELRVLYVAMTRARERLIMVGSSENPETLVKKCGASLCGDKTPSPVLIKKAGSYLEILILSLMWHKDAKLLREFAAVSESYTYNPNFSLNVEYVTSVSTGEYITEDEDAVAPDENLLRDIEKRTSYVYGYSRLSGYAAKMSASSVENSSRSLDWYFTAKPDFLCKNDMTPAMRGTAAHHFLEVCDLDMGAQSVEKETKRLVSLGKLSEVEAAAADKKMLERFFESNLFKRIKNADKIYREQKFTIAVPLGELNSDVPKEFSSEKAVVQGVIDCAFFENGETIVVDYKTDNVKDEEELKRRYSGQLSIYKRAAEEIFSQPVKETL</sequence>
<keyword evidence="2" id="KW-0547">Nucleotide-binding</keyword>
<keyword evidence="6" id="KW-0269">Exonuclease</keyword>
<keyword evidence="4" id="KW-0378">Hydrolase</keyword>
<dbReference type="InterPro" id="IPR038726">
    <property type="entry name" value="PDDEXK_AddAB-type"/>
</dbReference>
<keyword evidence="7" id="KW-0067">ATP-binding</keyword>
<dbReference type="GO" id="GO:0005524">
    <property type="term" value="F:ATP binding"/>
    <property type="evidence" value="ECO:0007669"/>
    <property type="project" value="UniProtKB-KW"/>
</dbReference>
<feature type="domain" description="PD-(D/E)XK endonuclease-like" evidence="10">
    <location>
        <begin position="299"/>
        <end position="453"/>
    </location>
</feature>
<organism evidence="12">
    <name type="scientific">human gut metagenome</name>
    <dbReference type="NCBI Taxonomy" id="408170"/>
    <lineage>
        <taxon>unclassified sequences</taxon>
        <taxon>metagenomes</taxon>
        <taxon>organismal metagenomes</taxon>
    </lineage>
</organism>
<keyword evidence="3" id="KW-0227">DNA damage</keyword>
<gene>
    <name evidence="12" type="ORF">LEA_05665</name>
</gene>
<reference evidence="12" key="1">
    <citation type="journal article" date="2013" name="Environ. Microbiol.">
        <title>Microbiota from the distal guts of lean and obese adolescents exhibit partial functional redundancy besides clear differences in community structure.</title>
        <authorList>
            <person name="Ferrer M."/>
            <person name="Ruiz A."/>
            <person name="Lanza F."/>
            <person name="Haange S.B."/>
            <person name="Oberbach A."/>
            <person name="Till H."/>
            <person name="Bargiela R."/>
            <person name="Campoy C."/>
            <person name="Segura M.T."/>
            <person name="Richter M."/>
            <person name="von Bergen M."/>
            <person name="Seifert J."/>
            <person name="Suarez A."/>
        </authorList>
    </citation>
    <scope>NUCLEOTIDE SEQUENCE</scope>
</reference>
<dbReference type="Pfam" id="PF12705">
    <property type="entry name" value="PDDEXK_1"/>
    <property type="match status" value="1"/>
</dbReference>
<keyword evidence="8" id="KW-0238">DNA-binding</keyword>
<dbReference type="InterPro" id="IPR000212">
    <property type="entry name" value="DNA_helicase_UvrD/REP"/>
</dbReference>
<dbReference type="GO" id="GO:0043138">
    <property type="term" value="F:3'-5' DNA helicase activity"/>
    <property type="evidence" value="ECO:0007669"/>
    <property type="project" value="TreeGrafter"/>
</dbReference>
<evidence type="ECO:0000256" key="6">
    <source>
        <dbReference type="ARBA" id="ARBA00022839"/>
    </source>
</evidence>
<dbReference type="InterPro" id="IPR014017">
    <property type="entry name" value="DNA_helicase_UvrD-like_C"/>
</dbReference>
<evidence type="ECO:0000256" key="1">
    <source>
        <dbReference type="ARBA" id="ARBA00022722"/>
    </source>
</evidence>
<dbReference type="PANTHER" id="PTHR11070">
    <property type="entry name" value="UVRD / RECB / PCRA DNA HELICASE FAMILY MEMBER"/>
    <property type="match status" value="1"/>
</dbReference>
<evidence type="ECO:0000256" key="5">
    <source>
        <dbReference type="ARBA" id="ARBA00022806"/>
    </source>
</evidence>
<dbReference type="AlphaFoldDB" id="K1UST4"/>
<comment type="caution">
    <text evidence="12">The sequence shown here is derived from an EMBL/GenBank/DDBJ whole genome shotgun (WGS) entry which is preliminary data.</text>
</comment>
<evidence type="ECO:0000256" key="4">
    <source>
        <dbReference type="ARBA" id="ARBA00022801"/>
    </source>
</evidence>
<evidence type="ECO:0000256" key="2">
    <source>
        <dbReference type="ARBA" id="ARBA00022741"/>
    </source>
</evidence>
<name>K1UST4_9ZZZZ</name>
<feature type="domain" description="UvrD-like helicase C-terminal" evidence="11">
    <location>
        <begin position="53"/>
        <end position="154"/>
    </location>
</feature>
<proteinExistence type="predicted"/>
<dbReference type="GO" id="GO:0004527">
    <property type="term" value="F:exonuclease activity"/>
    <property type="evidence" value="ECO:0007669"/>
    <property type="project" value="UniProtKB-KW"/>
</dbReference>
<dbReference type="InterPro" id="IPR027417">
    <property type="entry name" value="P-loop_NTPase"/>
</dbReference>
<dbReference type="Gene3D" id="3.40.50.300">
    <property type="entry name" value="P-loop containing nucleotide triphosphate hydrolases"/>
    <property type="match status" value="1"/>
</dbReference>
<evidence type="ECO:0000256" key="3">
    <source>
        <dbReference type="ARBA" id="ARBA00022763"/>
    </source>
</evidence>